<sequence>MKTDMSPQAVTARLKKTSELRRLCIALGGDRLKEKLRKAATTRTGRMQQHSEQTKPSQNGTRT</sequence>
<feature type="region of interest" description="Disordered" evidence="1">
    <location>
        <begin position="37"/>
        <end position="63"/>
    </location>
</feature>
<dbReference type="Proteomes" id="UP000288892">
    <property type="component" value="Unassembled WGS sequence"/>
</dbReference>
<accession>A0A444JF14</accession>
<comment type="caution">
    <text evidence="2">The sequence shown here is derived from an EMBL/GenBank/DDBJ whole genome shotgun (WGS) entry which is preliminary data.</text>
</comment>
<reference evidence="2 3" key="1">
    <citation type="submission" date="2017-01" db="EMBL/GenBank/DDBJ databases">
        <title>The cable genome- insights into the physiology and evolution of filamentous bacteria capable of sulfide oxidation via long distance electron transfer.</title>
        <authorList>
            <person name="Schreiber L."/>
            <person name="Bjerg J.T."/>
            <person name="Boggild A."/>
            <person name="Van De Vossenberg J."/>
            <person name="Meysman F."/>
            <person name="Nielsen L.P."/>
            <person name="Schramm A."/>
            <person name="Kjeldsen K.U."/>
        </authorList>
    </citation>
    <scope>NUCLEOTIDE SEQUENCE [LARGE SCALE GENOMIC DNA]</scope>
    <source>
        <strain evidence="2">A5</strain>
    </source>
</reference>
<evidence type="ECO:0000313" key="2">
    <source>
        <dbReference type="EMBL" id="RWX51674.1"/>
    </source>
</evidence>
<organism evidence="2 3">
    <name type="scientific">Candidatus Electrothrix marina</name>
    <dbReference type="NCBI Taxonomy" id="1859130"/>
    <lineage>
        <taxon>Bacteria</taxon>
        <taxon>Pseudomonadati</taxon>
        <taxon>Thermodesulfobacteriota</taxon>
        <taxon>Desulfobulbia</taxon>
        <taxon>Desulfobulbales</taxon>
        <taxon>Desulfobulbaceae</taxon>
        <taxon>Candidatus Electrothrix</taxon>
    </lineage>
</organism>
<dbReference type="AlphaFoldDB" id="A0A444JF14"/>
<keyword evidence="3" id="KW-1185">Reference proteome</keyword>
<gene>
    <name evidence="2" type="ORF">VU01_10992</name>
</gene>
<feature type="compositionally biased region" description="Polar residues" evidence="1">
    <location>
        <begin position="41"/>
        <end position="63"/>
    </location>
</feature>
<name>A0A444JF14_9BACT</name>
<dbReference type="EMBL" id="MTKS01000099">
    <property type="protein sequence ID" value="RWX51674.1"/>
    <property type="molecule type" value="Genomic_DNA"/>
</dbReference>
<protein>
    <submittedName>
        <fullName evidence="2">Uncharacterized protein</fullName>
    </submittedName>
</protein>
<proteinExistence type="predicted"/>
<evidence type="ECO:0000313" key="3">
    <source>
        <dbReference type="Proteomes" id="UP000288892"/>
    </source>
</evidence>
<evidence type="ECO:0000256" key="1">
    <source>
        <dbReference type="SAM" id="MobiDB-lite"/>
    </source>
</evidence>